<proteinExistence type="predicted"/>
<sequence length="158" mass="17580">MTEKRYLALETEIARHYQSGGADANGQVPERKVSEGGSMPCRHCLQNIAAGEEYLVFAHRPFPAAQPYAEIGPIFLHAGACSRYEAFSELPAMFRDWETIMLRGYGADDRIVYGTGTVVDVSEIAATADDILRHPDVRYVHARSARNNCYQCRIEPVG</sequence>
<dbReference type="Pfam" id="PF06718">
    <property type="entry name" value="DUF1203"/>
    <property type="match status" value="1"/>
</dbReference>
<dbReference type="InterPro" id="IPR009593">
    <property type="entry name" value="DUF1203"/>
</dbReference>
<protein>
    <submittedName>
        <fullName evidence="1">DUF1203 domain-containing protein</fullName>
    </submittedName>
</protein>
<gene>
    <name evidence="1" type="ORF">NUH88_00270</name>
</gene>
<dbReference type="AlphaFoldDB" id="A0A9J7AS15"/>
<reference evidence="1" key="1">
    <citation type="submission" date="2022-08" db="EMBL/GenBank/DDBJ databases">
        <title>Nisaea acidiphila sp. nov., isolated from a marine algal debris and emended description of the genus Nisaea Urios et al. 2008.</title>
        <authorList>
            <person name="Kwon K."/>
        </authorList>
    </citation>
    <scope>NUCLEOTIDE SEQUENCE</scope>
    <source>
        <strain evidence="1">MEBiC11861</strain>
    </source>
</reference>
<dbReference type="RefSeq" id="WP_257769200.1">
    <property type="nucleotide sequence ID" value="NZ_CP102480.1"/>
</dbReference>
<evidence type="ECO:0000313" key="1">
    <source>
        <dbReference type="EMBL" id="UUX50144.1"/>
    </source>
</evidence>
<keyword evidence="2" id="KW-1185">Reference proteome</keyword>
<dbReference type="PIRSF" id="PIRSF034110">
    <property type="entry name" value="DUF1203"/>
    <property type="match status" value="1"/>
</dbReference>
<organism evidence="1 2">
    <name type="scientific">Nisaea acidiphila</name>
    <dbReference type="NCBI Taxonomy" id="1862145"/>
    <lineage>
        <taxon>Bacteria</taxon>
        <taxon>Pseudomonadati</taxon>
        <taxon>Pseudomonadota</taxon>
        <taxon>Alphaproteobacteria</taxon>
        <taxon>Rhodospirillales</taxon>
        <taxon>Thalassobaculaceae</taxon>
        <taxon>Nisaea</taxon>
    </lineage>
</organism>
<dbReference type="KEGG" id="naci:NUH88_00270"/>
<accession>A0A9J7AS15</accession>
<dbReference type="EMBL" id="CP102480">
    <property type="protein sequence ID" value="UUX50144.1"/>
    <property type="molecule type" value="Genomic_DNA"/>
</dbReference>
<dbReference type="Proteomes" id="UP001060336">
    <property type="component" value="Chromosome"/>
</dbReference>
<name>A0A9J7AS15_9PROT</name>
<evidence type="ECO:0000313" key="2">
    <source>
        <dbReference type="Proteomes" id="UP001060336"/>
    </source>
</evidence>